<dbReference type="InterPro" id="IPR001584">
    <property type="entry name" value="Integrase_cat-core"/>
</dbReference>
<dbReference type="Proteomes" id="UP000006556">
    <property type="component" value="Chromosome"/>
</dbReference>
<dbReference type="InterPro" id="IPR047797">
    <property type="entry name" value="ISNCY_transpos"/>
</dbReference>
<dbReference type="InterPro" id="IPR036397">
    <property type="entry name" value="RNaseH_sf"/>
</dbReference>
<dbReference type="Gene3D" id="3.30.420.10">
    <property type="entry name" value="Ribonuclease H-like superfamily/Ribonuclease H"/>
    <property type="match status" value="1"/>
</dbReference>
<feature type="region of interest" description="Disordered" evidence="1">
    <location>
        <begin position="392"/>
        <end position="413"/>
    </location>
</feature>
<evidence type="ECO:0000259" key="2">
    <source>
        <dbReference type="PROSITE" id="PS50994"/>
    </source>
</evidence>
<feature type="domain" description="Integrase catalytic" evidence="2">
    <location>
        <begin position="134"/>
        <end position="317"/>
    </location>
</feature>
<gene>
    <name evidence="3" type="ordered locus">PTH_2713</name>
</gene>
<dbReference type="PROSITE" id="PS50994">
    <property type="entry name" value="INTEGRASE"/>
    <property type="match status" value="1"/>
</dbReference>
<dbReference type="Pfam" id="PF13518">
    <property type="entry name" value="HTH_28"/>
    <property type="match status" value="1"/>
</dbReference>
<dbReference type="InterPro" id="IPR012337">
    <property type="entry name" value="RNaseH-like_sf"/>
</dbReference>
<evidence type="ECO:0000313" key="3">
    <source>
        <dbReference type="EMBL" id="BAF60894.1"/>
    </source>
</evidence>
<keyword evidence="4" id="KW-1185">Reference proteome</keyword>
<dbReference type="eggNOG" id="COG2801">
    <property type="taxonomic scope" value="Bacteria"/>
</dbReference>
<dbReference type="InterPro" id="IPR055247">
    <property type="entry name" value="InsJ-like_HTH"/>
</dbReference>
<dbReference type="PANTHER" id="PTHR35004">
    <property type="entry name" value="TRANSPOSASE RV3428C-RELATED"/>
    <property type="match status" value="1"/>
</dbReference>
<evidence type="ECO:0000313" key="4">
    <source>
        <dbReference type="Proteomes" id="UP000006556"/>
    </source>
</evidence>
<accession>A5CYM9</accession>
<dbReference type="SUPFAM" id="SSF46689">
    <property type="entry name" value="Homeodomain-like"/>
    <property type="match status" value="1"/>
</dbReference>
<evidence type="ECO:0000256" key="1">
    <source>
        <dbReference type="SAM" id="MobiDB-lite"/>
    </source>
</evidence>
<dbReference type="InterPro" id="IPR009057">
    <property type="entry name" value="Homeodomain-like_sf"/>
</dbReference>
<reference evidence="4" key="1">
    <citation type="journal article" date="2008" name="Genome Res.">
        <title>The genome of Pelotomaculum thermopropionicum reveals niche-associated evolution in anaerobic microbiota.</title>
        <authorList>
            <person name="Kosaka T."/>
            <person name="Kato S."/>
            <person name="Shimoyama T."/>
            <person name="Ishii S."/>
            <person name="Abe T."/>
            <person name="Watanabe K."/>
        </authorList>
    </citation>
    <scope>NUCLEOTIDE SEQUENCE [LARGE SCALE GENOMIC DNA]</scope>
    <source>
        <strain evidence="4">DSM 13744 / JCM 10971 / SI</strain>
    </source>
</reference>
<dbReference type="AlphaFoldDB" id="A5CYM9"/>
<dbReference type="SUPFAM" id="SSF53098">
    <property type="entry name" value="Ribonuclease H-like"/>
    <property type="match status" value="1"/>
</dbReference>
<dbReference type="HOGENOM" id="CLU_041517_0_1_9"/>
<dbReference type="KEGG" id="pth:PTH_2713"/>
<dbReference type="PANTHER" id="PTHR35004:SF7">
    <property type="entry name" value="INTEGRASE PROTEIN"/>
    <property type="match status" value="1"/>
</dbReference>
<proteinExistence type="predicted"/>
<dbReference type="NCBIfam" id="NF033594">
    <property type="entry name" value="transpos_ISNCY_2"/>
    <property type="match status" value="1"/>
</dbReference>
<dbReference type="EMBL" id="AP009389">
    <property type="protein sequence ID" value="BAF60894.1"/>
    <property type="molecule type" value="Genomic_DNA"/>
</dbReference>
<sequence length="445" mass="50769">MILSMTQDERNKLYVARCLLDGKMTISEAAETLGLSERQVKRIKKGVKEHGESFVIHKNRGRKPPHALTDEVRKLVVNLKKSEKYSKANFSHFQELLEEFESISLSKPSVYRILVANGLTSPKKHSKVKRHKRRKRKPQRGMLVIIDASPHAWFFNNEECSLHGAVDDATGEILALFFMRNECLEGHYQVMKTVISNNGVPLAVYADRHTIFRSPKSDKLSLEEELNGKKVKATQFGRAMAELGINLIWAKSAQAKGRIERLWETLQSRLPVELNIAGITTMEEANAFLATFINKYNEKFAVEPKDPQPAFRKLEDNINLDYILCTKETRQIDRGSAFSYGGVYYRVICNGKTMPIAPKAKITVLKSPQFGLKVQYGSSIYDIEILEQLPPKDIAPGQPRQPRKPVKPAENHPWRTKTTTFPITIYDESDREILDALFSSRLAWR</sequence>
<dbReference type="GO" id="GO:0015074">
    <property type="term" value="P:DNA integration"/>
    <property type="evidence" value="ECO:0007669"/>
    <property type="project" value="InterPro"/>
</dbReference>
<organism evidence="3 4">
    <name type="scientific">Pelotomaculum thermopropionicum (strain DSM 13744 / JCM 10971 / SI)</name>
    <dbReference type="NCBI Taxonomy" id="370438"/>
    <lineage>
        <taxon>Bacteria</taxon>
        <taxon>Bacillati</taxon>
        <taxon>Bacillota</taxon>
        <taxon>Clostridia</taxon>
        <taxon>Eubacteriales</taxon>
        <taxon>Desulfotomaculaceae</taxon>
        <taxon>Pelotomaculum</taxon>
    </lineage>
</organism>
<name>A5CYM9_PELTS</name>
<dbReference type="STRING" id="370438.PTH_2713"/>
<dbReference type="GO" id="GO:0003676">
    <property type="term" value="F:nucleic acid binding"/>
    <property type="evidence" value="ECO:0007669"/>
    <property type="project" value="InterPro"/>
</dbReference>
<protein>
    <recommendedName>
        <fullName evidence="2">Integrase catalytic domain-containing protein</fullName>
    </recommendedName>
</protein>